<reference evidence="1 2" key="1">
    <citation type="journal article" date="2016" name="Nat. Commun.">
        <title>Extremotolerant tardigrade genome and improved radiotolerance of human cultured cells by tardigrade-unique protein.</title>
        <authorList>
            <person name="Hashimoto T."/>
            <person name="Horikawa D.D."/>
            <person name="Saito Y."/>
            <person name="Kuwahara H."/>
            <person name="Kozuka-Hata H."/>
            <person name="Shin-I T."/>
            <person name="Minakuchi Y."/>
            <person name="Ohishi K."/>
            <person name="Motoyama A."/>
            <person name="Aizu T."/>
            <person name="Enomoto A."/>
            <person name="Kondo K."/>
            <person name="Tanaka S."/>
            <person name="Hara Y."/>
            <person name="Koshikawa S."/>
            <person name="Sagara H."/>
            <person name="Miura T."/>
            <person name="Yokobori S."/>
            <person name="Miyagawa K."/>
            <person name="Suzuki Y."/>
            <person name="Kubo T."/>
            <person name="Oyama M."/>
            <person name="Kohara Y."/>
            <person name="Fujiyama A."/>
            <person name="Arakawa K."/>
            <person name="Katayama T."/>
            <person name="Toyoda A."/>
            <person name="Kunieda T."/>
        </authorList>
    </citation>
    <scope>NUCLEOTIDE SEQUENCE [LARGE SCALE GENOMIC DNA]</scope>
    <source>
        <strain evidence="1 2">YOKOZUNA-1</strain>
    </source>
</reference>
<dbReference type="EMBL" id="BDGG01000006">
    <property type="protein sequence ID" value="GAV00482.1"/>
    <property type="molecule type" value="Genomic_DNA"/>
</dbReference>
<evidence type="ECO:0000313" key="1">
    <source>
        <dbReference type="EMBL" id="GAV00482.1"/>
    </source>
</evidence>
<protein>
    <submittedName>
        <fullName evidence="1">Uncharacterized protein</fullName>
    </submittedName>
</protein>
<proteinExistence type="predicted"/>
<comment type="caution">
    <text evidence="1">The sequence shown here is derived from an EMBL/GenBank/DDBJ whole genome shotgun (WGS) entry which is preliminary data.</text>
</comment>
<dbReference type="Proteomes" id="UP000186922">
    <property type="component" value="Unassembled WGS sequence"/>
</dbReference>
<keyword evidence="2" id="KW-1185">Reference proteome</keyword>
<name>A0A1D1VFS8_RAMVA</name>
<organism evidence="1 2">
    <name type="scientific">Ramazzottius varieornatus</name>
    <name type="common">Water bear</name>
    <name type="synonym">Tardigrade</name>
    <dbReference type="NCBI Taxonomy" id="947166"/>
    <lineage>
        <taxon>Eukaryota</taxon>
        <taxon>Metazoa</taxon>
        <taxon>Ecdysozoa</taxon>
        <taxon>Tardigrada</taxon>
        <taxon>Eutardigrada</taxon>
        <taxon>Parachela</taxon>
        <taxon>Hypsibioidea</taxon>
        <taxon>Ramazzottiidae</taxon>
        <taxon>Ramazzottius</taxon>
    </lineage>
</organism>
<accession>A0A1D1VFS8</accession>
<evidence type="ECO:0000313" key="2">
    <source>
        <dbReference type="Proteomes" id="UP000186922"/>
    </source>
</evidence>
<sequence length="192" mass="21616">MTLEESQMVFKKQFTPGSVEVSPFNSEKRKDYEGENGDDVLISVVVCPEEETHEFNSGYAFMLSYGGVQFDVDSRFEQSDAQTEFVKRILADASEAKYLVAGDVAISYDEKTKGPILQVVKDPMFTPDGWKALGRVSSHRQHARQLLKAAGRMRECSPKMVVYHQRGDPDEHEEEESEDEGNVLLMAMAPNI</sequence>
<dbReference type="AlphaFoldDB" id="A0A1D1VFS8"/>
<gene>
    <name evidence="1" type="primary">RvY_11322</name>
    <name evidence="1" type="synonym">RvY_11322.1</name>
    <name evidence="1" type="ORF">RvY_11322-1</name>
</gene>